<reference evidence="1" key="1">
    <citation type="journal article" date="2020" name="Nature">
        <title>Giant virus diversity and host interactions through global metagenomics.</title>
        <authorList>
            <person name="Schulz F."/>
            <person name="Roux S."/>
            <person name="Paez-Espino D."/>
            <person name="Jungbluth S."/>
            <person name="Walsh D.A."/>
            <person name="Denef V.J."/>
            <person name="McMahon K.D."/>
            <person name="Konstantinidis K.T."/>
            <person name="Eloe-Fadrosh E.A."/>
            <person name="Kyrpides N.C."/>
            <person name="Woyke T."/>
        </authorList>
    </citation>
    <scope>NUCLEOTIDE SEQUENCE</scope>
    <source>
        <strain evidence="1">GVMAG-M-3300023179-71</strain>
    </source>
</reference>
<dbReference type="AlphaFoldDB" id="A0A6C0H600"/>
<sequence length="150" mass="17949">MAENNESTSAIIKIDVSNNKNQCETNQTASIAPHGLLKDDYYSTINESNNLKILLDEFDEYRYKYPMTLFNEKYYPLFIKINDKYELELCKLHEYNEYIIYTKKFSIKNIDYNTNLISLLNNLENDYCIYNNQLKLKRIINILNEFTKNH</sequence>
<dbReference type="EMBL" id="MN739882">
    <property type="protein sequence ID" value="QHT75810.1"/>
    <property type="molecule type" value="Genomic_DNA"/>
</dbReference>
<accession>A0A6C0H600</accession>
<protein>
    <submittedName>
        <fullName evidence="1">Uncharacterized protein</fullName>
    </submittedName>
</protein>
<evidence type="ECO:0000313" key="1">
    <source>
        <dbReference type="EMBL" id="QHT75810.1"/>
    </source>
</evidence>
<proteinExistence type="predicted"/>
<organism evidence="1">
    <name type="scientific">viral metagenome</name>
    <dbReference type="NCBI Taxonomy" id="1070528"/>
    <lineage>
        <taxon>unclassified sequences</taxon>
        <taxon>metagenomes</taxon>
        <taxon>organismal metagenomes</taxon>
    </lineage>
</organism>
<name>A0A6C0H600_9ZZZZ</name>